<dbReference type="EMBL" id="NAJQ01001426">
    <property type="protein sequence ID" value="TKA59223.1"/>
    <property type="molecule type" value="Genomic_DNA"/>
</dbReference>
<dbReference type="AlphaFoldDB" id="A0A4U0WAJ9"/>
<keyword evidence="2" id="KW-1185">Reference proteome</keyword>
<accession>A0A4U0WAJ9</accession>
<evidence type="ECO:0000313" key="1">
    <source>
        <dbReference type="EMBL" id="TKA59223.1"/>
    </source>
</evidence>
<sequence length="220" mass="24535">MSLELYVAESDNDLIISRDPASVHQHGKKATTGRAHREIMDRLLPCNTPADAVLTTYELLELIVLQLPVRNLVIARCVNMNFYAVISRPEKLQRALYLKAEDAEDTNGASPVLNENVTVDGQQLGPWRLVAHTYRPVGNGGHNLTLLHELNDGSFSRAKPLALCGRAKTGLWQQMYITQPVCRRVDVGLRFRSHQLSLFAISFTFFRPGATMGEVQNALV</sequence>
<evidence type="ECO:0008006" key="3">
    <source>
        <dbReference type="Google" id="ProtNLM"/>
    </source>
</evidence>
<organism evidence="1 2">
    <name type="scientific">Friedmanniomyces simplex</name>
    <dbReference type="NCBI Taxonomy" id="329884"/>
    <lineage>
        <taxon>Eukaryota</taxon>
        <taxon>Fungi</taxon>
        <taxon>Dikarya</taxon>
        <taxon>Ascomycota</taxon>
        <taxon>Pezizomycotina</taxon>
        <taxon>Dothideomycetes</taxon>
        <taxon>Dothideomycetidae</taxon>
        <taxon>Mycosphaerellales</taxon>
        <taxon>Teratosphaeriaceae</taxon>
        <taxon>Friedmanniomyces</taxon>
    </lineage>
</organism>
<comment type="caution">
    <text evidence="1">The sequence shown here is derived from an EMBL/GenBank/DDBJ whole genome shotgun (WGS) entry which is preliminary data.</text>
</comment>
<proteinExistence type="predicted"/>
<protein>
    <recommendedName>
        <fullName evidence="3">F-box domain-containing protein</fullName>
    </recommendedName>
</protein>
<dbReference type="Proteomes" id="UP000309340">
    <property type="component" value="Unassembled WGS sequence"/>
</dbReference>
<reference evidence="1 2" key="1">
    <citation type="submission" date="2017-03" db="EMBL/GenBank/DDBJ databases">
        <title>Genomes of endolithic fungi from Antarctica.</title>
        <authorList>
            <person name="Coleine C."/>
            <person name="Masonjones S."/>
            <person name="Stajich J.E."/>
        </authorList>
    </citation>
    <scope>NUCLEOTIDE SEQUENCE [LARGE SCALE GENOMIC DNA]</scope>
    <source>
        <strain evidence="1 2">CCFEE 5184</strain>
    </source>
</reference>
<dbReference type="OrthoDB" id="3800738at2759"/>
<evidence type="ECO:0000313" key="2">
    <source>
        <dbReference type="Proteomes" id="UP000309340"/>
    </source>
</evidence>
<name>A0A4U0WAJ9_9PEZI</name>
<gene>
    <name evidence="1" type="ORF">B0A55_11935</name>
</gene>